<accession>A0A5J5H3M2</accession>
<comment type="caution">
    <text evidence="7">The sequence shown here is derived from an EMBL/GenBank/DDBJ whole genome shotgun (WGS) entry which is preliminary data.</text>
</comment>
<dbReference type="Gene3D" id="2.60.120.10">
    <property type="entry name" value="Jelly Rolls"/>
    <property type="match status" value="1"/>
</dbReference>
<evidence type="ECO:0000313" key="7">
    <source>
        <dbReference type="EMBL" id="KAA9014528.1"/>
    </source>
</evidence>
<evidence type="ECO:0000256" key="2">
    <source>
        <dbReference type="ARBA" id="ARBA00023125"/>
    </source>
</evidence>
<dbReference type="CDD" id="cd00038">
    <property type="entry name" value="CAP_ED"/>
    <property type="match status" value="1"/>
</dbReference>
<dbReference type="InterPro" id="IPR018490">
    <property type="entry name" value="cNMP-bd_dom_sf"/>
</dbReference>
<dbReference type="Proteomes" id="UP000326671">
    <property type="component" value="Unassembled WGS sequence"/>
</dbReference>
<name>A0A5J5H3M2_9BACI</name>
<dbReference type="GO" id="GO:0003677">
    <property type="term" value="F:DNA binding"/>
    <property type="evidence" value="ECO:0007669"/>
    <property type="project" value="UniProtKB-KW"/>
</dbReference>
<dbReference type="PRINTS" id="PR00034">
    <property type="entry name" value="HTHCRP"/>
</dbReference>
<dbReference type="EMBL" id="VYKL01000045">
    <property type="protein sequence ID" value="KAA9014528.1"/>
    <property type="molecule type" value="Genomic_DNA"/>
</dbReference>
<protein>
    <submittedName>
        <fullName evidence="7">Crp/Fnr family transcriptional regulator</fullName>
    </submittedName>
</protein>
<dbReference type="SMART" id="SM00419">
    <property type="entry name" value="HTH_CRP"/>
    <property type="match status" value="1"/>
</dbReference>
<evidence type="ECO:0000259" key="5">
    <source>
        <dbReference type="PROSITE" id="PS50042"/>
    </source>
</evidence>
<dbReference type="SMART" id="SM00100">
    <property type="entry name" value="cNMP"/>
    <property type="match status" value="1"/>
</dbReference>
<proteinExistence type="predicted"/>
<gene>
    <name evidence="7" type="ORF">F4V44_23575</name>
</gene>
<keyword evidence="8" id="KW-1185">Reference proteome</keyword>
<dbReference type="InterPro" id="IPR014710">
    <property type="entry name" value="RmlC-like_jellyroll"/>
</dbReference>
<dbReference type="GO" id="GO:0003700">
    <property type="term" value="F:DNA-binding transcription factor activity"/>
    <property type="evidence" value="ECO:0007669"/>
    <property type="project" value="InterPro"/>
</dbReference>
<dbReference type="PANTHER" id="PTHR24567:SF28">
    <property type="entry name" value="LISTERIOLYSIN REGULATORY PROTEIN"/>
    <property type="match status" value="1"/>
</dbReference>
<evidence type="ECO:0000259" key="6">
    <source>
        <dbReference type="PROSITE" id="PS51063"/>
    </source>
</evidence>
<feature type="domain" description="Cyclic nucleotide-binding" evidence="5">
    <location>
        <begin position="20"/>
        <end position="141"/>
    </location>
</feature>
<dbReference type="InterPro" id="IPR012318">
    <property type="entry name" value="HTH_CRP"/>
</dbReference>
<dbReference type="PROSITE" id="PS51063">
    <property type="entry name" value="HTH_CRP_2"/>
    <property type="match status" value="1"/>
</dbReference>
<dbReference type="GO" id="GO:0005829">
    <property type="term" value="C:cytosol"/>
    <property type="evidence" value="ECO:0007669"/>
    <property type="project" value="TreeGrafter"/>
</dbReference>
<dbReference type="InterPro" id="IPR000595">
    <property type="entry name" value="cNMP-bd_dom"/>
</dbReference>
<dbReference type="AlphaFoldDB" id="A0A5J5H3M2"/>
<dbReference type="InterPro" id="IPR036390">
    <property type="entry name" value="WH_DNA-bd_sf"/>
</dbReference>
<dbReference type="OrthoDB" id="9798104at2"/>
<keyword evidence="4" id="KW-0804">Transcription</keyword>
<keyword evidence="3" id="KW-0010">Activator</keyword>
<dbReference type="InterPro" id="IPR018335">
    <property type="entry name" value="Tscrpt_reg_HTH_Crp-type_CS"/>
</dbReference>
<dbReference type="PROSITE" id="PS50042">
    <property type="entry name" value="CNMP_BINDING_3"/>
    <property type="match status" value="1"/>
</dbReference>
<keyword evidence="1" id="KW-0805">Transcription regulation</keyword>
<sequence length="236" mass="27087">MIEHVCNHVENEPCTKKVPIFGSLSHDEFVKIANMIRHVHYQKGQMLIQEGEKSDTLYIIHQGKVKLSKFTVDGKEQILYLMTTGDFFGELNLFNDDEVNNFSVFAIEDIEICQLTKSDMDLIMMENPEISLKLLKAITKRLAHTENLAQNLATKDPEVRIVSMILEFCQKFGTKLRDGTMIHLPITREEIASYVGVTRETISRKFSKFEDLGLITISGTKRIFVKDQLALRAYLE</sequence>
<dbReference type="Gene3D" id="1.10.10.10">
    <property type="entry name" value="Winged helix-like DNA-binding domain superfamily/Winged helix DNA-binding domain"/>
    <property type="match status" value="1"/>
</dbReference>
<dbReference type="CDD" id="cd00092">
    <property type="entry name" value="HTH_CRP"/>
    <property type="match status" value="1"/>
</dbReference>
<dbReference type="Pfam" id="PF13545">
    <property type="entry name" value="HTH_Crp_2"/>
    <property type="match status" value="1"/>
</dbReference>
<dbReference type="InterPro" id="IPR050397">
    <property type="entry name" value="Env_Response_Regulators"/>
</dbReference>
<dbReference type="Pfam" id="PF00027">
    <property type="entry name" value="cNMP_binding"/>
    <property type="match status" value="1"/>
</dbReference>
<evidence type="ECO:0000256" key="1">
    <source>
        <dbReference type="ARBA" id="ARBA00023015"/>
    </source>
</evidence>
<organism evidence="7 8">
    <name type="scientific">Niallia endozanthoxylica</name>
    <dbReference type="NCBI Taxonomy" id="2036016"/>
    <lineage>
        <taxon>Bacteria</taxon>
        <taxon>Bacillati</taxon>
        <taxon>Bacillota</taxon>
        <taxon>Bacilli</taxon>
        <taxon>Bacillales</taxon>
        <taxon>Bacillaceae</taxon>
        <taxon>Niallia</taxon>
    </lineage>
</organism>
<dbReference type="PANTHER" id="PTHR24567">
    <property type="entry name" value="CRP FAMILY TRANSCRIPTIONAL REGULATORY PROTEIN"/>
    <property type="match status" value="1"/>
</dbReference>
<dbReference type="SUPFAM" id="SSF46785">
    <property type="entry name" value="Winged helix' DNA-binding domain"/>
    <property type="match status" value="1"/>
</dbReference>
<evidence type="ECO:0000313" key="8">
    <source>
        <dbReference type="Proteomes" id="UP000326671"/>
    </source>
</evidence>
<dbReference type="RefSeq" id="WP_150442455.1">
    <property type="nucleotide sequence ID" value="NZ_VYKL01000045.1"/>
</dbReference>
<dbReference type="SUPFAM" id="SSF51206">
    <property type="entry name" value="cAMP-binding domain-like"/>
    <property type="match status" value="1"/>
</dbReference>
<feature type="domain" description="HTH crp-type" evidence="6">
    <location>
        <begin position="155"/>
        <end position="229"/>
    </location>
</feature>
<keyword evidence="2" id="KW-0238">DNA-binding</keyword>
<dbReference type="PROSITE" id="PS00042">
    <property type="entry name" value="HTH_CRP_1"/>
    <property type="match status" value="1"/>
</dbReference>
<evidence type="ECO:0000256" key="4">
    <source>
        <dbReference type="ARBA" id="ARBA00023163"/>
    </source>
</evidence>
<reference evidence="7 8" key="1">
    <citation type="submission" date="2019-09" db="EMBL/GenBank/DDBJ databases">
        <title>Whole genome sequences of isolates from the Mars Exploration Rovers.</title>
        <authorList>
            <person name="Seuylemezian A."/>
            <person name="Vaishampayan P."/>
        </authorList>
    </citation>
    <scope>NUCLEOTIDE SEQUENCE [LARGE SCALE GENOMIC DNA]</scope>
    <source>
        <strain evidence="7 8">MER_TA_151</strain>
    </source>
</reference>
<evidence type="ECO:0000256" key="3">
    <source>
        <dbReference type="ARBA" id="ARBA00023159"/>
    </source>
</evidence>
<dbReference type="InterPro" id="IPR036388">
    <property type="entry name" value="WH-like_DNA-bd_sf"/>
</dbReference>